<name>A0A8J7ICA6_9RHOB</name>
<evidence type="ECO:0000313" key="3">
    <source>
        <dbReference type="Proteomes" id="UP000640583"/>
    </source>
</evidence>
<keyword evidence="1" id="KW-0472">Membrane</keyword>
<evidence type="ECO:0000256" key="1">
    <source>
        <dbReference type="SAM" id="Phobius"/>
    </source>
</evidence>
<gene>
    <name evidence="2" type="ORF">H1D41_05525</name>
</gene>
<dbReference type="AlphaFoldDB" id="A0A8J7ICA6"/>
<protein>
    <submittedName>
        <fullName evidence="2">Uncharacterized protein</fullName>
    </submittedName>
</protein>
<keyword evidence="1" id="KW-1133">Transmembrane helix</keyword>
<proteinExistence type="predicted"/>
<keyword evidence="1" id="KW-0812">Transmembrane</keyword>
<feature type="transmembrane region" description="Helical" evidence="1">
    <location>
        <begin position="32"/>
        <end position="50"/>
    </location>
</feature>
<dbReference type="Proteomes" id="UP000640583">
    <property type="component" value="Unassembled WGS sequence"/>
</dbReference>
<comment type="caution">
    <text evidence="2">The sequence shown here is derived from an EMBL/GenBank/DDBJ whole genome shotgun (WGS) entry which is preliminary data.</text>
</comment>
<sequence length="89" mass="9856">MAFVLLQARMFRGFPDGYRTDFQLCMDPFQDLVPYGLAVLTVVLFAAIFLRQQRILLIAVSVVVLVAMAGGEYYFTEGLCRGLDNGQGG</sequence>
<dbReference type="EMBL" id="JADCKQ010000003">
    <property type="protein sequence ID" value="MBI1493093.1"/>
    <property type="molecule type" value="Genomic_DNA"/>
</dbReference>
<feature type="transmembrane region" description="Helical" evidence="1">
    <location>
        <begin position="55"/>
        <end position="75"/>
    </location>
</feature>
<accession>A0A8J7ICA6</accession>
<keyword evidence="3" id="KW-1185">Reference proteome</keyword>
<reference evidence="2" key="1">
    <citation type="submission" date="2020-10" db="EMBL/GenBank/DDBJ databases">
        <title>Paenihalocynthiibacter styelae gen. nov., sp. nov., isolated from stalked sea squirt Styela clava.</title>
        <authorList>
            <person name="Kim Y.-O."/>
            <person name="Yoon J.-H."/>
        </authorList>
    </citation>
    <scope>NUCLEOTIDE SEQUENCE</scope>
    <source>
        <strain evidence="2">MYP1-1</strain>
    </source>
</reference>
<evidence type="ECO:0000313" key="2">
    <source>
        <dbReference type="EMBL" id="MBI1493093.1"/>
    </source>
</evidence>
<organism evidence="2 3">
    <name type="scientific">Halocynthiibacter styelae</name>
    <dbReference type="NCBI Taxonomy" id="2761955"/>
    <lineage>
        <taxon>Bacteria</taxon>
        <taxon>Pseudomonadati</taxon>
        <taxon>Pseudomonadota</taxon>
        <taxon>Alphaproteobacteria</taxon>
        <taxon>Rhodobacterales</taxon>
        <taxon>Paracoccaceae</taxon>
        <taxon>Halocynthiibacter</taxon>
    </lineage>
</organism>
<dbReference type="RefSeq" id="WP_228847948.1">
    <property type="nucleotide sequence ID" value="NZ_JADCKQ010000003.1"/>
</dbReference>